<evidence type="ECO:0000313" key="7">
    <source>
        <dbReference type="Proteomes" id="UP000578531"/>
    </source>
</evidence>
<dbReference type="InterPro" id="IPR013083">
    <property type="entry name" value="Znf_RING/FYVE/PHD"/>
</dbReference>
<dbReference type="InterPro" id="IPR032474">
    <property type="entry name" value="Argonaute_N"/>
</dbReference>
<dbReference type="PROSITE" id="PS50822">
    <property type="entry name" value="PIWI"/>
    <property type="match status" value="1"/>
</dbReference>
<dbReference type="Gene3D" id="3.30.40.10">
    <property type="entry name" value="Zinc/RING finger domain, C3HC4 (zinc finger)"/>
    <property type="match status" value="1"/>
</dbReference>
<evidence type="ECO:0000259" key="5">
    <source>
        <dbReference type="PROSITE" id="PS50822"/>
    </source>
</evidence>
<feature type="compositionally biased region" description="Basic and acidic residues" evidence="2">
    <location>
        <begin position="1082"/>
        <end position="1092"/>
    </location>
</feature>
<feature type="region of interest" description="Disordered" evidence="2">
    <location>
        <begin position="1161"/>
        <end position="1217"/>
    </location>
</feature>
<feature type="compositionally biased region" description="Polar residues" evidence="2">
    <location>
        <begin position="908"/>
        <end position="935"/>
    </location>
</feature>
<dbReference type="GeneID" id="59293832"/>
<feature type="domain" description="PAZ" evidence="4">
    <location>
        <begin position="279"/>
        <end position="392"/>
    </location>
</feature>
<evidence type="ECO:0008006" key="8">
    <source>
        <dbReference type="Google" id="ProtNLM"/>
    </source>
</evidence>
<dbReference type="InterPro" id="IPR036085">
    <property type="entry name" value="PAZ_dom_sf"/>
</dbReference>
<dbReference type="SUPFAM" id="SSF101690">
    <property type="entry name" value="PAZ domain"/>
    <property type="match status" value="1"/>
</dbReference>
<dbReference type="SMART" id="SM01163">
    <property type="entry name" value="DUF1785"/>
    <property type="match status" value="1"/>
</dbReference>
<dbReference type="Pfam" id="PF16486">
    <property type="entry name" value="ArgoN"/>
    <property type="match status" value="1"/>
</dbReference>
<dbReference type="RefSeq" id="XP_037159048.1">
    <property type="nucleotide sequence ID" value="XM_037314068.1"/>
</dbReference>
<reference evidence="6 7" key="1">
    <citation type="journal article" date="2020" name="Genomics">
        <title>Complete, high-quality genomes from long-read metagenomic sequencing of two wolf lichen thalli reveals enigmatic genome architecture.</title>
        <authorList>
            <person name="McKenzie S.K."/>
            <person name="Walston R.F."/>
            <person name="Allen J.L."/>
        </authorList>
    </citation>
    <scope>NUCLEOTIDE SEQUENCE [LARGE SCALE GENOMIC DNA]</scope>
    <source>
        <strain evidence="6">WasteWater2</strain>
    </source>
</reference>
<gene>
    <name evidence="6" type="ORF">HO173_012196</name>
</gene>
<dbReference type="Proteomes" id="UP000578531">
    <property type="component" value="Unassembled WGS sequence"/>
</dbReference>
<comment type="caution">
    <text evidence="6">The sequence shown here is derived from an EMBL/GenBank/DDBJ whole genome shotgun (WGS) entry which is preliminary data.</text>
</comment>
<evidence type="ECO:0000256" key="1">
    <source>
        <dbReference type="PROSITE-ProRule" id="PRU00175"/>
    </source>
</evidence>
<dbReference type="InterPro" id="IPR001841">
    <property type="entry name" value="Znf_RING"/>
</dbReference>
<dbReference type="InterPro" id="IPR003100">
    <property type="entry name" value="PAZ_dom"/>
</dbReference>
<dbReference type="PROSITE" id="PS50821">
    <property type="entry name" value="PAZ"/>
    <property type="match status" value="1"/>
</dbReference>
<keyword evidence="1" id="KW-0479">Metal-binding</keyword>
<dbReference type="Pfam" id="PF02171">
    <property type="entry name" value="Piwi"/>
    <property type="match status" value="1"/>
</dbReference>
<keyword evidence="7" id="KW-1185">Reference proteome</keyword>
<feature type="domain" description="RING-type" evidence="3">
    <location>
        <begin position="993"/>
        <end position="1042"/>
    </location>
</feature>
<dbReference type="InterPro" id="IPR012337">
    <property type="entry name" value="RNaseH-like_sf"/>
</dbReference>
<dbReference type="CDD" id="cd04657">
    <property type="entry name" value="Piwi_ago-like"/>
    <property type="match status" value="1"/>
</dbReference>
<dbReference type="Pfam" id="PF08699">
    <property type="entry name" value="ArgoL1"/>
    <property type="match status" value="1"/>
</dbReference>
<organism evidence="6 7">
    <name type="scientific">Letharia columbiana</name>
    <dbReference type="NCBI Taxonomy" id="112416"/>
    <lineage>
        <taxon>Eukaryota</taxon>
        <taxon>Fungi</taxon>
        <taxon>Dikarya</taxon>
        <taxon>Ascomycota</taxon>
        <taxon>Pezizomycotina</taxon>
        <taxon>Lecanoromycetes</taxon>
        <taxon>OSLEUM clade</taxon>
        <taxon>Lecanoromycetidae</taxon>
        <taxon>Lecanorales</taxon>
        <taxon>Lecanorineae</taxon>
        <taxon>Parmeliaceae</taxon>
        <taxon>Letharia</taxon>
    </lineage>
</organism>
<feature type="region of interest" description="Disordered" evidence="2">
    <location>
        <begin position="1072"/>
        <end position="1096"/>
    </location>
</feature>
<dbReference type="InterPro" id="IPR036397">
    <property type="entry name" value="RNaseH_sf"/>
</dbReference>
<dbReference type="Pfam" id="PF13639">
    <property type="entry name" value="zf-RING_2"/>
    <property type="match status" value="1"/>
</dbReference>
<dbReference type="Gene3D" id="3.30.420.10">
    <property type="entry name" value="Ribonuclease H-like superfamily/Ribonuclease H"/>
    <property type="match status" value="1"/>
</dbReference>
<feature type="region of interest" description="Disordered" evidence="2">
    <location>
        <begin position="1268"/>
        <end position="1292"/>
    </location>
</feature>
<dbReference type="EMBL" id="JACCJC010000085">
    <property type="protein sequence ID" value="KAF6227557.1"/>
    <property type="molecule type" value="Genomic_DNA"/>
</dbReference>
<dbReference type="InterPro" id="IPR032472">
    <property type="entry name" value="ArgoL2"/>
</dbReference>
<evidence type="ECO:0000256" key="2">
    <source>
        <dbReference type="SAM" id="MobiDB-lite"/>
    </source>
</evidence>
<evidence type="ECO:0000259" key="3">
    <source>
        <dbReference type="PROSITE" id="PS50089"/>
    </source>
</evidence>
<dbReference type="SMART" id="SM00950">
    <property type="entry name" value="Piwi"/>
    <property type="match status" value="1"/>
</dbReference>
<sequence length="1452" mass="159743">MTSSPVCIQPGQAAVVDDKITRKENANLKGYQEAIRAQISVNDSDLPLRPGYGDKGAPVTVLANYLVVSVTDAQQFFTYEAGTDERLHNKRQRYQFMATALKNVPELSDLGQGIATDYASLVVTSAKLALGSSETKTFAIEYYDTEFPKGRVYAKDRPFKLTISLAGSISSDDLSHYMMSGPADSIDSADPGPVDMKPVQTLNVIMASHPNKDPGVNQGGQNKFFRFPTDQDTVNNYDLLGGLIAVRGYYSSIRFSTSRTLLNLNAQCSPFYISINVRELIQLFQKLIPGDWRALERFLGKLRVETSYMKAPDGAPSSKVRTIVGLSHKTVLDDGSEKISLGDSNEIKFKRFGRPAEIKYGLTLSHPTAYVLNCGTRDHPVWIPPELCTVMPGQPYCGQLNDVQLARMITIAARPPAENASRIMAEDGGLGLLGVLPSTCDNLAAFGVTVNPKMIAVPGRVLTAPRVMYSGNSTARIACGSWNMKDKTVWKPATLADWTMLRIGAAADIDPTVFEQQCKALTAGLRSCGMKVNAPLVFPGPAVPAFNTILDKDTVDLKLRETFEKCRARKISVLLVVLPSTAPWVRERVKFWGDKVYGIHSSCVQMDKLRKQDPSYFANVALKVNLKLGGTNQCISPGDLGFLRHGKTMLVGIDVTHPAPGSMKGTPSIAGVVASIDATFGQWPGNICCQESKKEMVSSLDVMMEERLEYWVSKNPGQLLENIVVYRDGVSEGQYMTVRRGEIPAIRNACAKVFIDAAQPKITFLVVGKNHHTRFYPTNKKQADQKHNCNIQNGTVVDRGITMQKGWDFYMAAHAALQGTTKPAHYVILLDEIKDTNKLSANHLEKITHNLSYLQGRATKAVSVCPPAYYAHLICLRARCYLADFISRNAGKEFDWNHAPWRSGVHESINSGSDSASNMNRDSPNSGDSQHHTQNQAQIVPQNPTHTSTPNSVQDQLHAQDEHLNAQAAVLLNEFLAKTRRLISSELGKDTDCTICSEPFLRGDNPEVPVRLDCGHTFGMGCILKWLSPVSRDGNNSCPNCRKPIFDDWDPMGFPAARETAPVGRRRRVTAAPVRISADDPSVGRDERREPSRLPAWLQPENLPSWLRLPDDVPTGGVDPTAVAAEPVDATASTSPVAPIPGSVAPNAPLPSTIVATEEAWDQQQAVGEPQTVATNESRTSEMSTPDDTASSLPPSTQRSGQRPASTISQRDGDDATAGSLRIEEAHRRYLETSSRLNLWRPGEMELELQARLQELVNAYRAAGRADRRAARRPAAAATPAPPQAARPTEDEDNGVAAMFNAAESEHDQRRQQAATNERKRHMWMQFCEGVVRTIEQSADGAALANHDLALTIISMRDLDGFIAERATESPTWRRTLRTFPRLHTEMVTRFDDFRPLPSVTIGDRIELERLLAGTSFDRETLHRARWYTRLGERLARTGAANSEHESGLWLA</sequence>
<keyword evidence="1" id="KW-0863">Zinc-finger</keyword>
<feature type="compositionally biased region" description="Polar residues" evidence="2">
    <location>
        <begin position="1162"/>
        <end position="1210"/>
    </location>
</feature>
<keyword evidence="1" id="KW-0862">Zinc</keyword>
<dbReference type="Pfam" id="PF16488">
    <property type="entry name" value="ArgoL2"/>
    <property type="match status" value="1"/>
</dbReference>
<proteinExistence type="predicted"/>
<dbReference type="SUPFAM" id="SSF57850">
    <property type="entry name" value="RING/U-box"/>
    <property type="match status" value="1"/>
</dbReference>
<dbReference type="GO" id="GO:0003723">
    <property type="term" value="F:RNA binding"/>
    <property type="evidence" value="ECO:0007669"/>
    <property type="project" value="InterPro"/>
</dbReference>
<feature type="region of interest" description="Disordered" evidence="2">
    <location>
        <begin position="907"/>
        <end position="935"/>
    </location>
</feature>
<dbReference type="SUPFAM" id="SSF53098">
    <property type="entry name" value="Ribonuclease H-like"/>
    <property type="match status" value="1"/>
</dbReference>
<dbReference type="Gene3D" id="3.40.50.2300">
    <property type="match status" value="1"/>
</dbReference>
<dbReference type="InterPro" id="IPR003165">
    <property type="entry name" value="Piwi"/>
</dbReference>
<dbReference type="InterPro" id="IPR014811">
    <property type="entry name" value="ArgoL1"/>
</dbReference>
<dbReference type="InterPro" id="IPR045246">
    <property type="entry name" value="Piwi_ago-like"/>
</dbReference>
<evidence type="ECO:0000259" key="4">
    <source>
        <dbReference type="PROSITE" id="PS50821"/>
    </source>
</evidence>
<name>A0A8H6FGD4_9LECA</name>
<feature type="domain" description="Piwi" evidence="5">
    <location>
        <begin position="573"/>
        <end position="883"/>
    </location>
</feature>
<accession>A0A8H6FGD4</accession>
<dbReference type="PANTHER" id="PTHR22891">
    <property type="entry name" value="EUKARYOTIC TRANSLATION INITIATION FACTOR 2C"/>
    <property type="match status" value="1"/>
</dbReference>
<dbReference type="OrthoDB" id="10252740at2759"/>
<dbReference type="SMART" id="SM00184">
    <property type="entry name" value="RING"/>
    <property type="match status" value="1"/>
</dbReference>
<dbReference type="CDD" id="cd02846">
    <property type="entry name" value="PAZ_argonaute_like"/>
    <property type="match status" value="1"/>
</dbReference>
<evidence type="ECO:0000313" key="6">
    <source>
        <dbReference type="EMBL" id="KAF6227557.1"/>
    </source>
</evidence>
<protein>
    <recommendedName>
        <fullName evidence="8">RING-type domain-containing protein</fullName>
    </recommendedName>
</protein>
<dbReference type="PROSITE" id="PS50089">
    <property type="entry name" value="ZF_RING_2"/>
    <property type="match status" value="1"/>
</dbReference>
<dbReference type="GO" id="GO:0008270">
    <property type="term" value="F:zinc ion binding"/>
    <property type="evidence" value="ECO:0007669"/>
    <property type="project" value="UniProtKB-KW"/>
</dbReference>
<dbReference type="Gene3D" id="2.170.260.10">
    <property type="entry name" value="paz domain"/>
    <property type="match status" value="1"/>
</dbReference>